<evidence type="ECO:0000256" key="1">
    <source>
        <dbReference type="SAM" id="MobiDB-lite"/>
    </source>
</evidence>
<feature type="region of interest" description="Disordered" evidence="1">
    <location>
        <begin position="57"/>
        <end position="99"/>
    </location>
</feature>
<keyword evidence="3" id="KW-1185">Reference proteome</keyword>
<gene>
    <name evidence="2" type="ORF">CCUS01_05188</name>
</gene>
<accession>A0AAI9V8R8</accession>
<dbReference type="AlphaFoldDB" id="A0AAI9V8R8"/>
<dbReference type="EMBL" id="MPDP01000146">
    <property type="protein sequence ID" value="KAK1476084.1"/>
    <property type="molecule type" value="Genomic_DNA"/>
</dbReference>
<evidence type="ECO:0000313" key="3">
    <source>
        <dbReference type="Proteomes" id="UP001239213"/>
    </source>
</evidence>
<organism evidence="2 3">
    <name type="scientific">Colletotrichum cuscutae</name>
    <dbReference type="NCBI Taxonomy" id="1209917"/>
    <lineage>
        <taxon>Eukaryota</taxon>
        <taxon>Fungi</taxon>
        <taxon>Dikarya</taxon>
        <taxon>Ascomycota</taxon>
        <taxon>Pezizomycotina</taxon>
        <taxon>Sordariomycetes</taxon>
        <taxon>Hypocreomycetidae</taxon>
        <taxon>Glomerellales</taxon>
        <taxon>Glomerellaceae</taxon>
        <taxon>Colletotrichum</taxon>
        <taxon>Colletotrichum acutatum species complex</taxon>
    </lineage>
</organism>
<proteinExistence type="predicted"/>
<sequence>MLPCLSLTRQLVCCLLNAPLAVDKGRSLAQPWQASPNQWGAAHVLRKGTWWGRYQPRASDYRNPPGGTHTPVVSLSEPSDEVSLESGPPVLSRDTWARA</sequence>
<dbReference type="Proteomes" id="UP001239213">
    <property type="component" value="Unassembled WGS sequence"/>
</dbReference>
<protein>
    <submittedName>
        <fullName evidence="2">Uncharacterized protein</fullName>
    </submittedName>
</protein>
<reference evidence="2" key="1">
    <citation type="submission" date="2016-11" db="EMBL/GenBank/DDBJ databases">
        <title>The genome sequence of Colletotrichum cuscutae.</title>
        <authorList>
            <person name="Baroncelli R."/>
        </authorList>
    </citation>
    <scope>NUCLEOTIDE SEQUENCE</scope>
    <source>
        <strain evidence="2">IMI 304802</strain>
    </source>
</reference>
<evidence type="ECO:0000313" key="2">
    <source>
        <dbReference type="EMBL" id="KAK1476084.1"/>
    </source>
</evidence>
<comment type="caution">
    <text evidence="2">The sequence shown here is derived from an EMBL/GenBank/DDBJ whole genome shotgun (WGS) entry which is preliminary data.</text>
</comment>
<name>A0AAI9V8R8_9PEZI</name>